<reference evidence="5" key="1">
    <citation type="submission" date="2025-08" db="UniProtKB">
        <authorList>
            <consortium name="RefSeq"/>
        </authorList>
    </citation>
    <scope>IDENTIFICATION</scope>
    <source>
        <tissue evidence="5">Whole organism</tissue>
    </source>
</reference>
<dbReference type="InterPro" id="IPR039310">
    <property type="entry name" value="UBALD1/2"/>
</dbReference>
<accession>A0A8B7P7W0</accession>
<feature type="compositionally biased region" description="Low complexity" evidence="2">
    <location>
        <begin position="101"/>
        <end position="155"/>
    </location>
</feature>
<dbReference type="OrthoDB" id="6093553at2759"/>
<dbReference type="AlphaFoldDB" id="A0A8B7P7W0"/>
<dbReference type="RefSeq" id="XP_018021241.1">
    <property type="nucleotide sequence ID" value="XM_018165752.2"/>
</dbReference>
<feature type="compositionally biased region" description="Polar residues" evidence="2">
    <location>
        <begin position="82"/>
        <end position="100"/>
    </location>
</feature>
<dbReference type="CDD" id="cd14343">
    <property type="entry name" value="UBA_F100B_like"/>
    <property type="match status" value="1"/>
</dbReference>
<sequence length="184" mass="20455">MDNTLREQVMINQFVMAVGTSREQARQLLQAAHWQFETALSIFFQDAPPPQTSHSHLNHLCTPANTPATPPAFPDTLAAFSRLSTQEATNRNGSSPSTPLQSDQYSQQPSEQQQQFHIFHQQQQHSQQQQQQPQFPIPGASSITGSTSTTNTTNSMFLPPHYQPSPPREILANSAGAMSRDAFR</sequence>
<dbReference type="KEGG" id="hazt:108677523"/>
<evidence type="ECO:0000313" key="5">
    <source>
        <dbReference type="RefSeq" id="XP_018021241.1"/>
    </source>
</evidence>
<evidence type="ECO:0000256" key="2">
    <source>
        <dbReference type="SAM" id="MobiDB-lite"/>
    </source>
</evidence>
<evidence type="ECO:0000256" key="1">
    <source>
        <dbReference type="ARBA" id="ARBA00006090"/>
    </source>
</evidence>
<gene>
    <name evidence="5" type="primary">LOC108677523</name>
</gene>
<feature type="region of interest" description="Disordered" evidence="2">
    <location>
        <begin position="50"/>
        <end position="184"/>
    </location>
</feature>
<proteinExistence type="inferred from homology"/>
<evidence type="ECO:0000259" key="3">
    <source>
        <dbReference type="Pfam" id="PF22566"/>
    </source>
</evidence>
<dbReference type="Proteomes" id="UP000694843">
    <property type="component" value="Unplaced"/>
</dbReference>
<name>A0A8B7P7W0_HYAAZ</name>
<dbReference type="PANTHER" id="PTHR31993:SF4">
    <property type="entry name" value="UBA-LIKE DOMAIN-CONTAINING PROTEIN"/>
    <property type="match status" value="1"/>
</dbReference>
<feature type="domain" description="UBA-like" evidence="3">
    <location>
        <begin position="6"/>
        <end position="46"/>
    </location>
</feature>
<dbReference type="OMA" id="GQVTPCN"/>
<dbReference type="Pfam" id="PF22566">
    <property type="entry name" value="UBA_8"/>
    <property type="match status" value="1"/>
</dbReference>
<dbReference type="Gene3D" id="1.10.8.10">
    <property type="entry name" value="DNA helicase RuvA subunit, C-terminal domain"/>
    <property type="match status" value="1"/>
</dbReference>
<dbReference type="InterPro" id="IPR009060">
    <property type="entry name" value="UBA-like_sf"/>
</dbReference>
<organism evidence="4 5">
    <name type="scientific">Hyalella azteca</name>
    <name type="common">Amphipod</name>
    <dbReference type="NCBI Taxonomy" id="294128"/>
    <lineage>
        <taxon>Eukaryota</taxon>
        <taxon>Metazoa</taxon>
        <taxon>Ecdysozoa</taxon>
        <taxon>Arthropoda</taxon>
        <taxon>Crustacea</taxon>
        <taxon>Multicrustacea</taxon>
        <taxon>Malacostraca</taxon>
        <taxon>Eumalacostraca</taxon>
        <taxon>Peracarida</taxon>
        <taxon>Amphipoda</taxon>
        <taxon>Senticaudata</taxon>
        <taxon>Talitrida</taxon>
        <taxon>Talitroidea</taxon>
        <taxon>Hyalellidae</taxon>
        <taxon>Hyalella</taxon>
    </lineage>
</organism>
<dbReference type="InterPro" id="IPR054109">
    <property type="entry name" value="UBA_8"/>
</dbReference>
<dbReference type="SUPFAM" id="SSF46934">
    <property type="entry name" value="UBA-like"/>
    <property type="match status" value="1"/>
</dbReference>
<comment type="similarity">
    <text evidence="1">Belongs to the UBALD family.</text>
</comment>
<dbReference type="PANTHER" id="PTHR31993">
    <property type="entry name" value="UBA-LIKE DOMAIN-CONTAINING PROTEIN 2"/>
    <property type="match status" value="1"/>
</dbReference>
<evidence type="ECO:0000313" key="4">
    <source>
        <dbReference type="Proteomes" id="UP000694843"/>
    </source>
</evidence>
<protein>
    <submittedName>
        <fullName evidence="5">UBA-like domain-containing protein 1</fullName>
    </submittedName>
</protein>
<dbReference type="GeneID" id="108677523"/>
<keyword evidence="4" id="KW-1185">Reference proteome</keyword>